<dbReference type="InterPro" id="IPR049482">
    <property type="entry name" value="ANM3-like_C2H2_Zf"/>
</dbReference>
<comment type="subcellular location">
    <subcellularLocation>
        <location evidence="1">Cytoplasm</location>
    </subcellularLocation>
</comment>
<evidence type="ECO:0000256" key="5">
    <source>
        <dbReference type="ARBA" id="ARBA00022833"/>
    </source>
</evidence>
<proteinExistence type="predicted"/>
<evidence type="ECO:0000256" key="1">
    <source>
        <dbReference type="ARBA" id="ARBA00004496"/>
    </source>
</evidence>
<dbReference type="SUPFAM" id="SSF57667">
    <property type="entry name" value="beta-beta-alpha zinc fingers"/>
    <property type="match status" value="1"/>
</dbReference>
<feature type="domain" description="Protein arginine N-methyltransferase 3-like C2H2 zinc finger" evidence="8">
    <location>
        <begin position="60"/>
        <end position="103"/>
    </location>
</feature>
<keyword evidence="10" id="KW-1185">Reference proteome</keyword>
<keyword evidence="6" id="KW-0175">Coiled coil</keyword>
<dbReference type="GO" id="GO:0046872">
    <property type="term" value="F:metal ion binding"/>
    <property type="evidence" value="ECO:0007669"/>
    <property type="project" value="UniProtKB-KW"/>
</dbReference>
<sequence length="242" mass="27886">MSDVPDLSSDEEHFEDDEWQEMESQNTTVGCLFCSETLPSIDEAVNHCEIVHGFKLGELKSKFNMDCYSYIKLINYINLTKAKPLDIMLSTQPLWDDEKYLKPVENHEWLMFDFESLVEKPTSPKSYHANVENGVVTLSQAHFLELQRTIQSLTEQLKESQTHLEMAREDMNKMKSSIQTIVQSGTTSSNSEPVVVDCVSKLPIEHDAGYFSSYAHFGIHYEMLSDKRQLVLLQYMPLTNRM</sequence>
<dbReference type="PANTHER" id="PTHR13267">
    <property type="entry name" value="ZINC FINGER PROTEIN 277"/>
    <property type="match status" value="1"/>
</dbReference>
<evidence type="ECO:0000256" key="3">
    <source>
        <dbReference type="ARBA" id="ARBA00022490"/>
    </source>
</evidence>
<dbReference type="AlphaFoldDB" id="A0A5E4R836"/>
<dbReference type="GO" id="GO:0035242">
    <property type="term" value="F:protein-arginine omega-N asymmetric methyltransferase activity"/>
    <property type="evidence" value="ECO:0007669"/>
    <property type="project" value="UniProtKB-EC"/>
</dbReference>
<dbReference type="EMBL" id="FZQP02006959">
    <property type="protein sequence ID" value="VVD05329.1"/>
    <property type="molecule type" value="Genomic_DNA"/>
</dbReference>
<evidence type="ECO:0000259" key="8">
    <source>
        <dbReference type="Pfam" id="PF21137"/>
    </source>
</evidence>
<evidence type="ECO:0000313" key="9">
    <source>
        <dbReference type="EMBL" id="VVD05329.1"/>
    </source>
</evidence>
<feature type="coiled-coil region" evidence="6">
    <location>
        <begin position="143"/>
        <end position="177"/>
    </location>
</feature>
<keyword evidence="5" id="KW-0862">Zinc</keyword>
<accession>A0A5E4R836</accession>
<dbReference type="Pfam" id="PF21137">
    <property type="entry name" value="ANM3_C2H2_Zf"/>
    <property type="match status" value="1"/>
</dbReference>
<dbReference type="PANTHER" id="PTHR13267:SF3">
    <property type="entry name" value="ZINC FINGER PROTEIN 277"/>
    <property type="match status" value="1"/>
</dbReference>
<name>A0A5E4R836_9NEOP</name>
<evidence type="ECO:0000313" key="10">
    <source>
        <dbReference type="Proteomes" id="UP000324832"/>
    </source>
</evidence>
<evidence type="ECO:0000256" key="6">
    <source>
        <dbReference type="SAM" id="Coils"/>
    </source>
</evidence>
<dbReference type="InterPro" id="IPR040048">
    <property type="entry name" value="ZNF277"/>
</dbReference>
<keyword evidence="4" id="KW-0479">Metal-binding</keyword>
<reference evidence="9 10" key="1">
    <citation type="submission" date="2017-07" db="EMBL/GenBank/DDBJ databases">
        <authorList>
            <person name="Talla V."/>
            <person name="Backstrom N."/>
        </authorList>
    </citation>
    <scope>NUCLEOTIDE SEQUENCE [LARGE SCALE GENOMIC DNA]</scope>
</reference>
<dbReference type="InterPro" id="IPR036236">
    <property type="entry name" value="Znf_C2H2_sf"/>
</dbReference>
<organism evidence="9 10">
    <name type="scientific">Leptidea sinapis</name>
    <dbReference type="NCBI Taxonomy" id="189913"/>
    <lineage>
        <taxon>Eukaryota</taxon>
        <taxon>Metazoa</taxon>
        <taxon>Ecdysozoa</taxon>
        <taxon>Arthropoda</taxon>
        <taxon>Hexapoda</taxon>
        <taxon>Insecta</taxon>
        <taxon>Pterygota</taxon>
        <taxon>Neoptera</taxon>
        <taxon>Endopterygota</taxon>
        <taxon>Lepidoptera</taxon>
        <taxon>Glossata</taxon>
        <taxon>Ditrysia</taxon>
        <taxon>Papilionoidea</taxon>
        <taxon>Pieridae</taxon>
        <taxon>Dismorphiinae</taxon>
        <taxon>Leptidea</taxon>
    </lineage>
</organism>
<feature type="compositionally biased region" description="Acidic residues" evidence="7">
    <location>
        <begin position="8"/>
        <end position="21"/>
    </location>
</feature>
<evidence type="ECO:0000256" key="7">
    <source>
        <dbReference type="SAM" id="MobiDB-lite"/>
    </source>
</evidence>
<gene>
    <name evidence="9" type="ORF">LSINAPIS_LOCUS14890</name>
</gene>
<dbReference type="GO" id="GO:0005737">
    <property type="term" value="C:cytoplasm"/>
    <property type="evidence" value="ECO:0007669"/>
    <property type="project" value="UniProtKB-SubCell"/>
</dbReference>
<dbReference type="EC" id="2.1.1.319" evidence="2"/>
<protein>
    <recommendedName>
        <fullName evidence="2">type I protein arginine methyltransferase</fullName>
        <ecNumber evidence="2">2.1.1.319</ecNumber>
    </recommendedName>
</protein>
<keyword evidence="3" id="KW-0963">Cytoplasm</keyword>
<feature type="region of interest" description="Disordered" evidence="7">
    <location>
        <begin position="1"/>
        <end position="22"/>
    </location>
</feature>
<evidence type="ECO:0000256" key="2">
    <source>
        <dbReference type="ARBA" id="ARBA00011925"/>
    </source>
</evidence>
<dbReference type="Proteomes" id="UP000324832">
    <property type="component" value="Unassembled WGS sequence"/>
</dbReference>
<evidence type="ECO:0000256" key="4">
    <source>
        <dbReference type="ARBA" id="ARBA00022723"/>
    </source>
</evidence>